<comment type="caution">
    <text evidence="5">The sequence shown here is derived from an EMBL/GenBank/DDBJ whole genome shotgun (WGS) entry which is preliminary data.</text>
</comment>
<dbReference type="EMBL" id="LYPA01000071">
    <property type="protein sequence ID" value="OBR63557.1"/>
    <property type="molecule type" value="Genomic_DNA"/>
</dbReference>
<dbReference type="GO" id="GO:0005737">
    <property type="term" value="C:cytoplasm"/>
    <property type="evidence" value="ECO:0007669"/>
    <property type="project" value="UniProtKB-SubCell"/>
</dbReference>
<sequence>MLVQTSRFGEMDIKEEELFHFEQGIPGFRYVQRFAVIEVGDSPFLYLQSADHGDISFIVVSPFDFLESYEFTLPVDIKESLGLDNEQHVKIVNIISVRNELASATVNLGAPIILNTQLKKGAQYILPDGKYSIHHPLFIGEVSTEGGR</sequence>
<dbReference type="Proteomes" id="UP000092024">
    <property type="component" value="Unassembled WGS sequence"/>
</dbReference>
<dbReference type="Pfam" id="PF02623">
    <property type="entry name" value="FliW"/>
    <property type="match status" value="1"/>
</dbReference>
<evidence type="ECO:0000256" key="2">
    <source>
        <dbReference type="ARBA" id="ARBA00022795"/>
    </source>
</evidence>
<dbReference type="InterPro" id="IPR003775">
    <property type="entry name" value="Flagellar_assembly_factor_FliW"/>
</dbReference>
<evidence type="ECO:0000256" key="1">
    <source>
        <dbReference type="ARBA" id="ARBA00022490"/>
    </source>
</evidence>
<evidence type="ECO:0000313" key="5">
    <source>
        <dbReference type="EMBL" id="OBR63557.1"/>
    </source>
</evidence>
<keyword evidence="2 4" id="KW-1005">Bacterial flagellum biogenesis</keyword>
<comment type="subunit">
    <text evidence="4">Interacts with translational regulator CsrA and flagellin(s).</text>
</comment>
<dbReference type="STRING" id="1844972.A7K91_06280"/>
<dbReference type="PANTHER" id="PTHR39190:SF1">
    <property type="entry name" value="FLAGELLAR ASSEMBLY FACTOR FLIW"/>
    <property type="match status" value="1"/>
</dbReference>
<organism evidence="5 6">
    <name type="scientific">Paenibacillus oryzae</name>
    <dbReference type="NCBI Taxonomy" id="1844972"/>
    <lineage>
        <taxon>Bacteria</taxon>
        <taxon>Bacillati</taxon>
        <taxon>Bacillota</taxon>
        <taxon>Bacilli</taxon>
        <taxon>Bacillales</taxon>
        <taxon>Paenibacillaceae</taxon>
        <taxon>Paenibacillus</taxon>
    </lineage>
</organism>
<comment type="function">
    <text evidence="4">Acts as an anti-CsrA protein, binds CsrA and prevents it from repressing translation of its target genes, one of which is flagellin. Binds to flagellin and participates in the assembly of the flagellum.</text>
</comment>
<keyword evidence="1 4" id="KW-0963">Cytoplasm</keyword>
<name>A0A1A5YDA4_9BACL</name>
<dbReference type="AlphaFoldDB" id="A0A1A5YDA4"/>
<keyword evidence="4" id="KW-0143">Chaperone</keyword>
<dbReference type="PANTHER" id="PTHR39190">
    <property type="entry name" value="FLAGELLAR ASSEMBLY FACTOR FLIW"/>
    <property type="match status" value="1"/>
</dbReference>
<keyword evidence="6" id="KW-1185">Reference proteome</keyword>
<protein>
    <recommendedName>
        <fullName evidence="4">Flagellar assembly factor FliW</fullName>
    </recommendedName>
</protein>
<comment type="similarity">
    <text evidence="4">Belongs to the FliW family.</text>
</comment>
<dbReference type="HAMAP" id="MF_01185">
    <property type="entry name" value="FliW"/>
    <property type="match status" value="1"/>
</dbReference>
<keyword evidence="3 4" id="KW-0810">Translation regulation</keyword>
<proteinExistence type="inferred from homology"/>
<dbReference type="RefSeq" id="WP_068685996.1">
    <property type="nucleotide sequence ID" value="NZ_LYPA01000071.1"/>
</dbReference>
<dbReference type="GO" id="GO:0006417">
    <property type="term" value="P:regulation of translation"/>
    <property type="evidence" value="ECO:0007669"/>
    <property type="project" value="UniProtKB-KW"/>
</dbReference>
<comment type="subcellular location">
    <subcellularLocation>
        <location evidence="4">Cytoplasm</location>
    </subcellularLocation>
</comment>
<dbReference type="Gene3D" id="2.30.290.10">
    <property type="entry name" value="BH3618-like"/>
    <property type="match status" value="1"/>
</dbReference>
<evidence type="ECO:0000256" key="3">
    <source>
        <dbReference type="ARBA" id="ARBA00022845"/>
    </source>
</evidence>
<gene>
    <name evidence="4" type="primary">fliW</name>
    <name evidence="5" type="ORF">A7K91_06280</name>
</gene>
<evidence type="ECO:0000313" key="6">
    <source>
        <dbReference type="Proteomes" id="UP000092024"/>
    </source>
</evidence>
<accession>A0A1A5YDA4</accession>
<dbReference type="SUPFAM" id="SSF141457">
    <property type="entry name" value="BH3618-like"/>
    <property type="match status" value="1"/>
</dbReference>
<dbReference type="InterPro" id="IPR024046">
    <property type="entry name" value="Flagellar_assmbl_FliW_dom_sf"/>
</dbReference>
<reference evidence="5 6" key="1">
    <citation type="submission" date="2016-05" db="EMBL/GenBank/DDBJ databases">
        <title>Paenibacillus oryzae. sp. nov., isolated from the rice root.</title>
        <authorList>
            <person name="Zhang J."/>
            <person name="Zhang X."/>
        </authorList>
    </citation>
    <scope>NUCLEOTIDE SEQUENCE [LARGE SCALE GENOMIC DNA]</scope>
    <source>
        <strain evidence="5 6">1DrF-4</strain>
    </source>
</reference>
<evidence type="ECO:0000256" key="4">
    <source>
        <dbReference type="HAMAP-Rule" id="MF_01185"/>
    </source>
</evidence>
<dbReference type="GO" id="GO:0044780">
    <property type="term" value="P:bacterial-type flagellum assembly"/>
    <property type="evidence" value="ECO:0007669"/>
    <property type="project" value="UniProtKB-UniRule"/>
</dbReference>